<name>A0A834WQ63_9FABA</name>
<accession>A0A834WQ63</accession>
<gene>
    <name evidence="1" type="ORF">G2W53_012890</name>
</gene>
<comment type="caution">
    <text evidence="1">The sequence shown here is derived from an EMBL/GenBank/DDBJ whole genome shotgun (WGS) entry which is preliminary data.</text>
</comment>
<dbReference type="AlphaFoldDB" id="A0A834WQ63"/>
<sequence length="20" mass="2275">MAKVILLVVAYMKVENRAPE</sequence>
<dbReference type="EMBL" id="JAAIUW010000005">
    <property type="protein sequence ID" value="KAF7830557.1"/>
    <property type="molecule type" value="Genomic_DNA"/>
</dbReference>
<protein>
    <submittedName>
        <fullName evidence="1">Uncharacterized protein</fullName>
    </submittedName>
</protein>
<proteinExistence type="predicted"/>
<keyword evidence="2" id="KW-1185">Reference proteome</keyword>
<reference evidence="1" key="1">
    <citation type="submission" date="2020-09" db="EMBL/GenBank/DDBJ databases">
        <title>Genome-Enabled Discovery of Anthraquinone Biosynthesis in Senna tora.</title>
        <authorList>
            <person name="Kang S.-H."/>
            <person name="Pandey R.P."/>
            <person name="Lee C.-M."/>
            <person name="Sim J.-S."/>
            <person name="Jeong J.-T."/>
            <person name="Choi B.-S."/>
            <person name="Jung M."/>
            <person name="Ginzburg D."/>
            <person name="Zhao K."/>
            <person name="Won S.Y."/>
            <person name="Oh T.-J."/>
            <person name="Yu Y."/>
            <person name="Kim N.-H."/>
            <person name="Lee O.R."/>
            <person name="Lee T.-H."/>
            <person name="Bashyal P."/>
            <person name="Kim T.-S."/>
            <person name="Lee W.-H."/>
            <person name="Kawkins C."/>
            <person name="Kim C.-K."/>
            <person name="Kim J.S."/>
            <person name="Ahn B.O."/>
            <person name="Rhee S.Y."/>
            <person name="Sohng J.K."/>
        </authorList>
    </citation>
    <scope>NUCLEOTIDE SEQUENCE</scope>
    <source>
        <tissue evidence="1">Leaf</tissue>
    </source>
</reference>
<evidence type="ECO:0000313" key="1">
    <source>
        <dbReference type="EMBL" id="KAF7830557.1"/>
    </source>
</evidence>
<organism evidence="1 2">
    <name type="scientific">Senna tora</name>
    <dbReference type="NCBI Taxonomy" id="362788"/>
    <lineage>
        <taxon>Eukaryota</taxon>
        <taxon>Viridiplantae</taxon>
        <taxon>Streptophyta</taxon>
        <taxon>Embryophyta</taxon>
        <taxon>Tracheophyta</taxon>
        <taxon>Spermatophyta</taxon>
        <taxon>Magnoliopsida</taxon>
        <taxon>eudicotyledons</taxon>
        <taxon>Gunneridae</taxon>
        <taxon>Pentapetalae</taxon>
        <taxon>rosids</taxon>
        <taxon>fabids</taxon>
        <taxon>Fabales</taxon>
        <taxon>Fabaceae</taxon>
        <taxon>Caesalpinioideae</taxon>
        <taxon>Cassia clade</taxon>
        <taxon>Senna</taxon>
    </lineage>
</organism>
<dbReference type="Proteomes" id="UP000634136">
    <property type="component" value="Unassembled WGS sequence"/>
</dbReference>
<evidence type="ECO:0000313" key="2">
    <source>
        <dbReference type="Proteomes" id="UP000634136"/>
    </source>
</evidence>